<comment type="caution">
    <text evidence="1">The sequence shown here is derived from an EMBL/GenBank/DDBJ whole genome shotgun (WGS) entry which is preliminary data.</text>
</comment>
<keyword evidence="2" id="KW-1185">Reference proteome</keyword>
<proteinExistence type="predicted"/>
<keyword evidence="1" id="KW-0560">Oxidoreductase</keyword>
<sequence length="299" mass="33436">MGGFLEVRIGIVGPGAIGLLFAFYLQKNEQDVILYTRTVEQAERLNKCGVTCIQNSIKETVFPRVSPLENMKNEAHDYILVAVKQYHLEEILPYLQAEKRLVFLQNGMGHLHLLHQIQGASVAVGIVEHGAKKENVSIVQHTGIGSTKFGVVHGEEKQFEPLLTAFSSSLFPVVVESDWEKIMINKLVVNACINPLTALFGVQNGELLTNPSFHQVMKQVFSEVMGIVGDLQCKECWDRVCTVCENTAHNTSSMLTDVRNNRKTEIDAIVGYLIREAKKQQKSVPTLSFLYHSIKGLER</sequence>
<evidence type="ECO:0000313" key="1">
    <source>
        <dbReference type="EMBL" id="MCM3736917.1"/>
    </source>
</evidence>
<dbReference type="EMBL" id="JAMBOP010000016">
    <property type="protein sequence ID" value="MCM3736917.1"/>
    <property type="molecule type" value="Genomic_DNA"/>
</dbReference>
<gene>
    <name evidence="1" type="ORF">M3215_14080</name>
</gene>
<dbReference type="EC" id="1.1.1.169" evidence="1"/>
<name>A0ACC6AA63_9BACI</name>
<reference evidence="1" key="1">
    <citation type="submission" date="2022-05" db="EMBL/GenBank/DDBJ databases">
        <title>Comparative Genomics of Spacecraft Associated Microbes.</title>
        <authorList>
            <person name="Tran M.T."/>
            <person name="Wright A."/>
            <person name="Seuylemezian A."/>
            <person name="Eisen J."/>
            <person name="Coil D."/>
        </authorList>
    </citation>
    <scope>NUCLEOTIDE SEQUENCE</scope>
    <source>
        <strain evidence="1">FAIRING 10M-2.2</strain>
    </source>
</reference>
<accession>A0ACC6AA63</accession>
<evidence type="ECO:0000313" key="2">
    <source>
        <dbReference type="Proteomes" id="UP001202289"/>
    </source>
</evidence>
<dbReference type="Proteomes" id="UP001202289">
    <property type="component" value="Unassembled WGS sequence"/>
</dbReference>
<protein>
    <submittedName>
        <fullName evidence="1">2-dehydropantoate 2-reductase</fullName>
        <ecNumber evidence="1">1.1.1.169</ecNumber>
    </submittedName>
</protein>
<organism evidence="1 2">
    <name type="scientific">Bacillus cytotoxicus</name>
    <dbReference type="NCBI Taxonomy" id="580165"/>
    <lineage>
        <taxon>Bacteria</taxon>
        <taxon>Bacillati</taxon>
        <taxon>Bacillota</taxon>
        <taxon>Bacilli</taxon>
        <taxon>Bacillales</taxon>
        <taxon>Bacillaceae</taxon>
        <taxon>Bacillus</taxon>
        <taxon>Bacillus cereus group</taxon>
    </lineage>
</organism>